<evidence type="ECO:0000256" key="2">
    <source>
        <dbReference type="ARBA" id="ARBA00023027"/>
    </source>
</evidence>
<keyword evidence="7" id="KW-1185">Reference proteome</keyword>
<reference evidence="6 7" key="2">
    <citation type="journal article" date="2010" name="Stand. Genomic Sci.">
        <title>Complete genome sequence of Sebaldella termitidis type strain (NCTC 11300).</title>
        <authorList>
            <person name="Harmon-Smith M."/>
            <person name="Celia L."/>
            <person name="Chertkov O."/>
            <person name="Lapidus A."/>
            <person name="Copeland A."/>
            <person name="Glavina Del Rio T."/>
            <person name="Nolan M."/>
            <person name="Lucas S."/>
            <person name="Tice H."/>
            <person name="Cheng J.F."/>
            <person name="Han C."/>
            <person name="Detter J.C."/>
            <person name="Bruce D."/>
            <person name="Goodwin L."/>
            <person name="Pitluck S."/>
            <person name="Pati A."/>
            <person name="Liolios K."/>
            <person name="Ivanova N."/>
            <person name="Mavromatis K."/>
            <person name="Mikhailova N."/>
            <person name="Chen A."/>
            <person name="Palaniappan K."/>
            <person name="Land M."/>
            <person name="Hauser L."/>
            <person name="Chang Y.J."/>
            <person name="Jeffries C.D."/>
            <person name="Brettin T."/>
            <person name="Goker M."/>
            <person name="Beck B."/>
            <person name="Bristow J."/>
            <person name="Eisen J.A."/>
            <person name="Markowitz V."/>
            <person name="Hugenholtz P."/>
            <person name="Kyrpides N.C."/>
            <person name="Klenk H.P."/>
            <person name="Chen F."/>
        </authorList>
    </citation>
    <scope>NUCLEOTIDE SEQUENCE [LARGE SCALE GENOMIC DNA]</scope>
    <source>
        <strain evidence="7">ATCC 33386 / NCTC 11300</strain>
    </source>
</reference>
<dbReference type="InterPro" id="IPR006139">
    <property type="entry name" value="D-isomer_2_OHA_DH_cat_dom"/>
</dbReference>
<comment type="similarity">
    <text evidence="3">Belongs to the D-isomer specific 2-hydroxyacid dehydrogenase family.</text>
</comment>
<dbReference type="InterPro" id="IPR036291">
    <property type="entry name" value="NAD(P)-bd_dom_sf"/>
</dbReference>
<dbReference type="AlphaFoldDB" id="D1ANQ9"/>
<dbReference type="GO" id="GO:0051287">
    <property type="term" value="F:NAD binding"/>
    <property type="evidence" value="ECO:0007669"/>
    <property type="project" value="InterPro"/>
</dbReference>
<dbReference type="FunFam" id="3.40.50.720:FF:000363">
    <property type="entry name" value="D-isomer specific 2-hydroxyacid dehydrogenase"/>
    <property type="match status" value="1"/>
</dbReference>
<feature type="domain" description="D-isomer specific 2-hydroxyacid dehydrogenase NAD-binding" evidence="5">
    <location>
        <begin position="107"/>
        <end position="280"/>
    </location>
</feature>
<accession>D1ANQ9</accession>
<gene>
    <name evidence="6" type="ordered locus">Sterm_3021</name>
</gene>
<sequence>MKILLFHSKKFPITKEAQNIIDNEFQNHKFFTVNSRNSLFQELPDTDIFLTGVFTKEMADISKKLKWVNALSAGVDNFDLELFRKNNIIFTNSTGMHKIQMSEYAVMSMVMLIRNMNFFMKNQYNNIWNQEITQSQISGKTLGILGLGSIGRETARKAHFMGMKVIGLNTSGINKDEFIEKVYTLKDLDTVIKNSDFLINLLPSREETKYLLTLEKMKLMKKGAYFINMGRGSIISNDTLYEVLKDNIISGAVCDVFETEPLSQESPLWKLENLIITPHICGNSDTYIAKALRVFSDNFQNYINNEKMFNVIT</sequence>
<dbReference type="RefSeq" id="WP_012862445.1">
    <property type="nucleotide sequence ID" value="NC_013517.1"/>
</dbReference>
<dbReference type="EMBL" id="CP001739">
    <property type="protein sequence ID" value="ACZ09863.1"/>
    <property type="molecule type" value="Genomic_DNA"/>
</dbReference>
<dbReference type="STRING" id="526218.Sterm_3021"/>
<name>D1ANQ9_SEBTE</name>
<organism evidence="6 7">
    <name type="scientific">Sebaldella termitidis (strain ATCC 33386 / NCTC 11300)</name>
    <dbReference type="NCBI Taxonomy" id="526218"/>
    <lineage>
        <taxon>Bacteria</taxon>
        <taxon>Fusobacteriati</taxon>
        <taxon>Fusobacteriota</taxon>
        <taxon>Fusobacteriia</taxon>
        <taxon>Fusobacteriales</taxon>
        <taxon>Leptotrichiaceae</taxon>
        <taxon>Sebaldella</taxon>
    </lineage>
</organism>
<evidence type="ECO:0000313" key="6">
    <source>
        <dbReference type="EMBL" id="ACZ09863.1"/>
    </source>
</evidence>
<feature type="domain" description="D-isomer specific 2-hydroxyacid dehydrogenase catalytic" evidence="4">
    <location>
        <begin position="12"/>
        <end position="312"/>
    </location>
</feature>
<evidence type="ECO:0000313" key="7">
    <source>
        <dbReference type="Proteomes" id="UP000000845"/>
    </source>
</evidence>
<dbReference type="Pfam" id="PF02826">
    <property type="entry name" value="2-Hacid_dh_C"/>
    <property type="match status" value="1"/>
</dbReference>
<protein>
    <submittedName>
        <fullName evidence="6">D-isomer specific 2-hydroxyacid dehydrogenase NAD-binding protein</fullName>
    </submittedName>
</protein>
<dbReference type="PANTHER" id="PTHR43333:SF1">
    <property type="entry name" value="D-ISOMER SPECIFIC 2-HYDROXYACID DEHYDROGENASE NAD-BINDING DOMAIN-CONTAINING PROTEIN"/>
    <property type="match status" value="1"/>
</dbReference>
<dbReference type="SUPFAM" id="SSF52283">
    <property type="entry name" value="Formate/glycerate dehydrogenase catalytic domain-like"/>
    <property type="match status" value="1"/>
</dbReference>
<evidence type="ECO:0000259" key="4">
    <source>
        <dbReference type="Pfam" id="PF00389"/>
    </source>
</evidence>
<dbReference type="Pfam" id="PF00389">
    <property type="entry name" value="2-Hacid_dh"/>
    <property type="match status" value="1"/>
</dbReference>
<evidence type="ECO:0000259" key="5">
    <source>
        <dbReference type="Pfam" id="PF02826"/>
    </source>
</evidence>
<dbReference type="Gene3D" id="3.40.50.720">
    <property type="entry name" value="NAD(P)-binding Rossmann-like Domain"/>
    <property type="match status" value="2"/>
</dbReference>
<dbReference type="eggNOG" id="COG0111">
    <property type="taxonomic scope" value="Bacteria"/>
</dbReference>
<dbReference type="InterPro" id="IPR006140">
    <property type="entry name" value="D-isomer_DH_NAD-bd"/>
</dbReference>
<dbReference type="KEGG" id="str:Sterm_3021"/>
<dbReference type="SUPFAM" id="SSF51735">
    <property type="entry name" value="NAD(P)-binding Rossmann-fold domains"/>
    <property type="match status" value="1"/>
</dbReference>
<dbReference type="HOGENOM" id="CLU_019796_1_0_0"/>
<proteinExistence type="inferred from homology"/>
<evidence type="ECO:0000256" key="1">
    <source>
        <dbReference type="ARBA" id="ARBA00023002"/>
    </source>
</evidence>
<keyword evidence="2" id="KW-0520">NAD</keyword>
<evidence type="ECO:0000256" key="3">
    <source>
        <dbReference type="RuleBase" id="RU003719"/>
    </source>
</evidence>
<dbReference type="CDD" id="cd05300">
    <property type="entry name" value="2-Hacid_dh_1"/>
    <property type="match status" value="1"/>
</dbReference>
<reference evidence="7" key="1">
    <citation type="submission" date="2009-09" db="EMBL/GenBank/DDBJ databases">
        <title>The complete chromosome of Sebaldella termitidis ATCC 33386.</title>
        <authorList>
            <consortium name="US DOE Joint Genome Institute (JGI-PGF)"/>
            <person name="Lucas S."/>
            <person name="Copeland A."/>
            <person name="Lapidus A."/>
            <person name="Glavina del Rio T."/>
            <person name="Dalin E."/>
            <person name="Tice H."/>
            <person name="Bruce D."/>
            <person name="Goodwin L."/>
            <person name="Pitluck S."/>
            <person name="Kyrpides N."/>
            <person name="Mavromatis K."/>
            <person name="Ivanova N."/>
            <person name="Mikhailova N."/>
            <person name="Sims D."/>
            <person name="Meincke L."/>
            <person name="Brettin T."/>
            <person name="Detter J.C."/>
            <person name="Han C."/>
            <person name="Larimer F."/>
            <person name="Land M."/>
            <person name="Hauser L."/>
            <person name="Markowitz V."/>
            <person name="Cheng J.F."/>
            <person name="Hugenholtz P."/>
            <person name="Woyke T."/>
            <person name="Wu D."/>
            <person name="Eisen J.A."/>
        </authorList>
    </citation>
    <scope>NUCLEOTIDE SEQUENCE [LARGE SCALE GENOMIC DNA]</scope>
    <source>
        <strain evidence="7">ATCC 33386 / NCTC 11300</strain>
    </source>
</reference>
<dbReference type="Proteomes" id="UP000000845">
    <property type="component" value="Chromosome"/>
</dbReference>
<dbReference type="GO" id="GO:0016616">
    <property type="term" value="F:oxidoreductase activity, acting on the CH-OH group of donors, NAD or NADP as acceptor"/>
    <property type="evidence" value="ECO:0007669"/>
    <property type="project" value="InterPro"/>
</dbReference>
<keyword evidence="1 3" id="KW-0560">Oxidoreductase</keyword>
<dbReference type="PANTHER" id="PTHR43333">
    <property type="entry name" value="2-HACID_DH_C DOMAIN-CONTAINING PROTEIN"/>
    <property type="match status" value="1"/>
</dbReference>